<accession>A0AAN5DHA7</accession>
<feature type="transmembrane region" description="Helical" evidence="6">
    <location>
        <begin position="400"/>
        <end position="421"/>
    </location>
</feature>
<proteinExistence type="predicted"/>
<dbReference type="InterPro" id="IPR036259">
    <property type="entry name" value="MFS_trans_sf"/>
</dbReference>
<reference evidence="9" key="2">
    <citation type="submission" date="2023-06" db="EMBL/GenBank/DDBJ databases">
        <title>Genome assembly of Pristionchus species.</title>
        <authorList>
            <person name="Yoshida K."/>
            <person name="Sommer R.J."/>
        </authorList>
    </citation>
    <scope>NUCLEOTIDE SEQUENCE</scope>
    <source>
        <strain evidence="9">RS5460</strain>
    </source>
</reference>
<feature type="transmembrane region" description="Helical" evidence="6">
    <location>
        <begin position="57"/>
        <end position="77"/>
    </location>
</feature>
<dbReference type="InterPro" id="IPR020846">
    <property type="entry name" value="MFS_dom"/>
</dbReference>
<dbReference type="EMBL" id="BTRK01000004">
    <property type="protein sequence ID" value="GMR47414.1"/>
    <property type="molecule type" value="Genomic_DNA"/>
</dbReference>
<evidence type="ECO:0000256" key="2">
    <source>
        <dbReference type="ARBA" id="ARBA00022692"/>
    </source>
</evidence>
<dbReference type="InterPro" id="IPR005828">
    <property type="entry name" value="MFS_sugar_transport-like"/>
</dbReference>
<feature type="domain" description="Major facilitator superfamily (MFS) profile" evidence="7">
    <location>
        <begin position="79"/>
        <end position="524"/>
    </location>
</feature>
<evidence type="ECO:0000256" key="3">
    <source>
        <dbReference type="ARBA" id="ARBA00022989"/>
    </source>
</evidence>
<dbReference type="GO" id="GO:0016020">
    <property type="term" value="C:membrane"/>
    <property type="evidence" value="ECO:0007669"/>
    <property type="project" value="UniProtKB-SubCell"/>
</dbReference>
<dbReference type="PROSITE" id="PS50850">
    <property type="entry name" value="MFS"/>
    <property type="match status" value="1"/>
</dbReference>
<dbReference type="Proteomes" id="UP001328107">
    <property type="component" value="Unassembled WGS sequence"/>
</dbReference>
<feature type="compositionally biased region" description="Basic and acidic residues" evidence="5">
    <location>
        <begin position="540"/>
        <end position="552"/>
    </location>
</feature>
<feature type="transmembrane region" description="Helical" evidence="6">
    <location>
        <begin position="373"/>
        <end position="393"/>
    </location>
</feature>
<evidence type="ECO:0000313" key="9">
    <source>
        <dbReference type="EMBL" id="GMR63274.1"/>
    </source>
</evidence>
<feature type="compositionally biased region" description="Polar residues" evidence="5">
    <location>
        <begin position="1"/>
        <end position="10"/>
    </location>
</feature>
<feature type="transmembrane region" description="Helical" evidence="6">
    <location>
        <begin position="164"/>
        <end position="183"/>
    </location>
</feature>
<feature type="compositionally biased region" description="Basic and acidic residues" evidence="5">
    <location>
        <begin position="14"/>
        <end position="38"/>
    </location>
</feature>
<feature type="region of interest" description="Disordered" evidence="5">
    <location>
        <begin position="526"/>
        <end position="552"/>
    </location>
</feature>
<evidence type="ECO:0000256" key="4">
    <source>
        <dbReference type="ARBA" id="ARBA00023136"/>
    </source>
</evidence>
<dbReference type="AlphaFoldDB" id="A0AAN5DHA7"/>
<gene>
    <name evidence="8" type="ORF">PMAYCL1PPCAC_17609</name>
    <name evidence="9" type="ORF">PMAYCL1PPCAC_33469</name>
</gene>
<dbReference type="Pfam" id="PF00083">
    <property type="entry name" value="Sugar_tr"/>
    <property type="match status" value="1"/>
</dbReference>
<sequence length="552" mass="62043">MADNPSSSSIPLLPDREGEVIEEGKKEEKEGEKKEEKEGEKKNVDSFLRLSWYCARILFLSEFILFGSAGNMVYLVYAGAAPKSVGCVGDGFNITDICKLPIEERANLTCTLQPFYEFRSLNVEFEYYCEETAKVKGTVSFQMAGVLFGALFWGFFADAKGRRLALIICFTATMILSVVNSAVTSLVMFNVIRTIHAFFNGGALIVYGVYKMEHLPRKHRFLVSSLIAWSPNYILITILAWLSQNWRTFQLVIVAFCLPAFPAFYFVYESPRWLIQRGRIDEAREVLEKMQEIDGVSQTKREDMQKMIDEEHEKVLARERKAKNYNVTHLFRHTEMAIATMTLSLGVLVTSMIGYGLMFNLETLSGSLFLNSIYLGLIRWALNITTGIIDFNVVWAGRKLFHTIGQGVVALGLMMLAWTHYEGKSEAMAEVARVSTLISAAFVSQPPNLSPSQTFISKGMLAMEYFPTVVRNSAMSFKTTFSRVGAVIAPQIFLLPIPWVPYALLAGLALADTVAFLVFVPETKGRPLPETLPEKKKKKDLSPEDIKPSLQK</sequence>
<feature type="transmembrane region" description="Helical" evidence="6">
    <location>
        <begin position="189"/>
        <end position="209"/>
    </location>
</feature>
<dbReference type="GO" id="GO:0022857">
    <property type="term" value="F:transmembrane transporter activity"/>
    <property type="evidence" value="ECO:0007669"/>
    <property type="project" value="InterPro"/>
</dbReference>
<evidence type="ECO:0000313" key="10">
    <source>
        <dbReference type="Proteomes" id="UP001328107"/>
    </source>
</evidence>
<dbReference type="SUPFAM" id="SSF103473">
    <property type="entry name" value="MFS general substrate transporter"/>
    <property type="match status" value="1"/>
</dbReference>
<keyword evidence="3 6" id="KW-1133">Transmembrane helix</keyword>
<dbReference type="Gene3D" id="1.20.1250.20">
    <property type="entry name" value="MFS general substrate transporter like domains"/>
    <property type="match status" value="1"/>
</dbReference>
<evidence type="ECO:0000259" key="7">
    <source>
        <dbReference type="PROSITE" id="PS50850"/>
    </source>
</evidence>
<evidence type="ECO:0000256" key="6">
    <source>
        <dbReference type="SAM" id="Phobius"/>
    </source>
</evidence>
<feature type="transmembrane region" description="Helical" evidence="6">
    <location>
        <begin position="221"/>
        <end position="242"/>
    </location>
</feature>
<evidence type="ECO:0000256" key="5">
    <source>
        <dbReference type="SAM" id="MobiDB-lite"/>
    </source>
</evidence>
<feature type="transmembrane region" description="Helical" evidence="6">
    <location>
        <begin position="338"/>
        <end position="361"/>
    </location>
</feature>
<protein>
    <recommendedName>
        <fullName evidence="7">Major facilitator superfamily (MFS) profile domain-containing protein</fullName>
    </recommendedName>
</protein>
<comment type="caution">
    <text evidence="9">The sequence shown here is derived from an EMBL/GenBank/DDBJ whole genome shotgun (WGS) entry which is preliminary data.</text>
</comment>
<feature type="transmembrane region" description="Helical" evidence="6">
    <location>
        <begin position="499"/>
        <end position="520"/>
    </location>
</feature>
<organism evidence="9 10">
    <name type="scientific">Pristionchus mayeri</name>
    <dbReference type="NCBI Taxonomy" id="1317129"/>
    <lineage>
        <taxon>Eukaryota</taxon>
        <taxon>Metazoa</taxon>
        <taxon>Ecdysozoa</taxon>
        <taxon>Nematoda</taxon>
        <taxon>Chromadorea</taxon>
        <taxon>Rhabditida</taxon>
        <taxon>Rhabditina</taxon>
        <taxon>Diplogasteromorpha</taxon>
        <taxon>Diplogasteroidea</taxon>
        <taxon>Neodiplogasteridae</taxon>
        <taxon>Pristionchus</taxon>
    </lineage>
</organism>
<name>A0AAN5DHA7_9BILA</name>
<feature type="transmembrane region" description="Helical" evidence="6">
    <location>
        <begin position="248"/>
        <end position="268"/>
    </location>
</feature>
<feature type="non-terminal residue" evidence="9">
    <location>
        <position position="552"/>
    </location>
</feature>
<keyword evidence="10" id="KW-1185">Reference proteome</keyword>
<keyword evidence="2 6" id="KW-0812">Transmembrane</keyword>
<evidence type="ECO:0000313" key="8">
    <source>
        <dbReference type="EMBL" id="GMR47414.1"/>
    </source>
</evidence>
<dbReference type="PANTHER" id="PTHR24064">
    <property type="entry name" value="SOLUTE CARRIER FAMILY 22 MEMBER"/>
    <property type="match status" value="1"/>
</dbReference>
<comment type="subcellular location">
    <subcellularLocation>
        <location evidence="1">Membrane</location>
        <topology evidence="1">Multi-pass membrane protein</topology>
    </subcellularLocation>
</comment>
<keyword evidence="4 6" id="KW-0472">Membrane</keyword>
<feature type="region of interest" description="Disordered" evidence="5">
    <location>
        <begin position="1"/>
        <end position="38"/>
    </location>
</feature>
<reference evidence="10" key="1">
    <citation type="submission" date="2022-10" db="EMBL/GenBank/DDBJ databases">
        <title>Genome assembly of Pristionchus species.</title>
        <authorList>
            <person name="Yoshida K."/>
            <person name="Sommer R.J."/>
        </authorList>
    </citation>
    <scope>NUCLEOTIDE SEQUENCE [LARGE SCALE GENOMIC DNA]</scope>
    <source>
        <strain evidence="8 10">RS5460</strain>
    </source>
</reference>
<feature type="transmembrane region" description="Helical" evidence="6">
    <location>
        <begin position="139"/>
        <end position="157"/>
    </location>
</feature>
<dbReference type="EMBL" id="BTRK01000042">
    <property type="protein sequence ID" value="GMR63274.1"/>
    <property type="molecule type" value="Genomic_DNA"/>
</dbReference>
<evidence type="ECO:0000256" key="1">
    <source>
        <dbReference type="ARBA" id="ARBA00004141"/>
    </source>
</evidence>